<evidence type="ECO:0000313" key="7">
    <source>
        <dbReference type="Proteomes" id="UP000011058"/>
    </source>
</evidence>
<dbReference type="PATRIC" id="fig|1166018.3.peg.5516"/>
<dbReference type="Gene3D" id="3.30.70.580">
    <property type="entry name" value="Pseudouridine synthase I, catalytic domain, N-terminal subdomain"/>
    <property type="match status" value="1"/>
</dbReference>
<dbReference type="eggNOG" id="COG1187">
    <property type="taxonomic scope" value="Bacteria"/>
</dbReference>
<dbReference type="PANTHER" id="PTHR47683:SF2">
    <property type="entry name" value="RNA-BINDING S4 DOMAIN-CONTAINING PROTEIN"/>
    <property type="match status" value="1"/>
</dbReference>
<evidence type="ECO:0000259" key="5">
    <source>
        <dbReference type="Pfam" id="PF00849"/>
    </source>
</evidence>
<dbReference type="GO" id="GO:0009982">
    <property type="term" value="F:pseudouridine synthase activity"/>
    <property type="evidence" value="ECO:0007669"/>
    <property type="project" value="InterPro"/>
</dbReference>
<dbReference type="Pfam" id="PF00849">
    <property type="entry name" value="PseudoU_synth_2"/>
    <property type="match status" value="1"/>
</dbReference>
<dbReference type="RefSeq" id="WP_015332838.1">
    <property type="nucleotide sequence ID" value="NC_020054.1"/>
</dbReference>
<keyword evidence="7" id="KW-1185">Reference proteome</keyword>
<dbReference type="InterPro" id="IPR050343">
    <property type="entry name" value="RsuA_PseudoU_synthase"/>
</dbReference>
<dbReference type="GO" id="GO:0001522">
    <property type="term" value="P:pseudouridine synthesis"/>
    <property type="evidence" value="ECO:0007669"/>
    <property type="project" value="InterPro"/>
</dbReference>
<feature type="region of interest" description="Disordered" evidence="4">
    <location>
        <begin position="195"/>
        <end position="219"/>
    </location>
</feature>
<accession>I0KC86</accession>
<dbReference type="PANTHER" id="PTHR47683">
    <property type="entry name" value="PSEUDOURIDINE SYNTHASE FAMILY PROTEIN-RELATED"/>
    <property type="match status" value="1"/>
</dbReference>
<evidence type="ECO:0000256" key="2">
    <source>
        <dbReference type="ARBA" id="ARBA00023235"/>
    </source>
</evidence>
<dbReference type="GO" id="GO:0006364">
    <property type="term" value="P:rRNA processing"/>
    <property type="evidence" value="ECO:0007669"/>
    <property type="project" value="UniProtKB-ARBA"/>
</dbReference>
<dbReference type="HOGENOM" id="CLU_024979_8_1_10"/>
<evidence type="ECO:0000256" key="1">
    <source>
        <dbReference type="ARBA" id="ARBA00008348"/>
    </source>
</evidence>
<protein>
    <recommendedName>
        <fullName evidence="3">Pseudouridine synthase</fullName>
        <ecNumber evidence="3">5.4.99.-</ecNumber>
    </recommendedName>
</protein>
<dbReference type="InterPro" id="IPR018496">
    <property type="entry name" value="PsdUridine_synth_RsuA/RluB_CS"/>
</dbReference>
<evidence type="ECO:0000313" key="6">
    <source>
        <dbReference type="EMBL" id="CCH01739.1"/>
    </source>
</evidence>
<dbReference type="SUPFAM" id="SSF55120">
    <property type="entry name" value="Pseudouridine synthase"/>
    <property type="match status" value="1"/>
</dbReference>
<dbReference type="Gene3D" id="3.30.70.1560">
    <property type="entry name" value="Alpha-L RNA-binding motif"/>
    <property type="match status" value="1"/>
</dbReference>
<dbReference type="GO" id="GO:0140098">
    <property type="term" value="F:catalytic activity, acting on RNA"/>
    <property type="evidence" value="ECO:0007669"/>
    <property type="project" value="UniProtKB-ARBA"/>
</dbReference>
<feature type="domain" description="Pseudouridine synthase RsuA/RluA-like" evidence="5">
    <location>
        <begin position="2"/>
        <end position="153"/>
    </location>
</feature>
<dbReference type="OrthoDB" id="1012272at2"/>
<evidence type="ECO:0000256" key="4">
    <source>
        <dbReference type="SAM" id="MobiDB-lite"/>
    </source>
</evidence>
<dbReference type="Proteomes" id="UP000011058">
    <property type="component" value="Chromosome"/>
</dbReference>
<dbReference type="InterPro" id="IPR020103">
    <property type="entry name" value="PsdUridine_synth_cat_dom_sf"/>
</dbReference>
<dbReference type="InterPro" id="IPR020094">
    <property type="entry name" value="TruA/RsuA/RluB/E/F_N"/>
</dbReference>
<dbReference type="EC" id="5.4.99.-" evidence="3"/>
<dbReference type="STRING" id="1166018.FAES_3732"/>
<comment type="similarity">
    <text evidence="1 3">Belongs to the pseudouridine synthase RsuA family.</text>
</comment>
<name>I0KC86_9BACT</name>
<dbReference type="InterPro" id="IPR006145">
    <property type="entry name" value="PsdUridine_synth_RsuA/RluA"/>
</dbReference>
<dbReference type="AlphaFoldDB" id="I0KC86"/>
<reference evidence="6 7" key="1">
    <citation type="journal article" date="2012" name="J. Bacteriol.">
        <title>Genome Sequence of Fibrella aestuarina BUZ 2T, a Filamentous Marine Bacterium.</title>
        <authorList>
            <person name="Filippini M."/>
            <person name="Qi W."/>
            <person name="Blom J."/>
            <person name="Goesmann A."/>
            <person name="Smits T.H."/>
            <person name="Bagheri H.C."/>
        </authorList>
    </citation>
    <scope>NUCLEOTIDE SEQUENCE [LARGE SCALE GENOMIC DNA]</scope>
    <source>
        <strain evidence="7">BUZ 2T</strain>
    </source>
</reference>
<dbReference type="GO" id="GO:0003723">
    <property type="term" value="F:RNA binding"/>
    <property type="evidence" value="ECO:0007669"/>
    <property type="project" value="InterPro"/>
</dbReference>
<sequence length="219" mass="24541">MHVLIYKPYLMLSQFSPEGENQTLADLPFAFAKDVYPVGRLDADSEGLLLLTSDKRINHRLLDPRFAHERTYYVQVDGAITDEALRQLAEGVTISVDGKAHRTRPAIAQRLTDEPDLPPRNPPIRFRANIPTSWIALTLTEGKNRQVRRMTAAVGFPTLRLVRWSIGPLTAAGMQPGEVRLLDNDDITQLLSTPMGAQAGATPHARPPKNLPLRPRKRW</sequence>
<gene>
    <name evidence="6" type="ORF">FAES_3732</name>
</gene>
<dbReference type="KEGG" id="fae:FAES_3732"/>
<dbReference type="NCBIfam" id="TIGR00093">
    <property type="entry name" value="pseudouridine synthase"/>
    <property type="match status" value="1"/>
</dbReference>
<dbReference type="InterPro" id="IPR042092">
    <property type="entry name" value="PsdUridine_s_RsuA/RluB/E/F_cat"/>
</dbReference>
<dbReference type="InterPro" id="IPR000748">
    <property type="entry name" value="PsdUridine_synth_RsuA/RluB/E/F"/>
</dbReference>
<keyword evidence="2 3" id="KW-0413">Isomerase</keyword>
<dbReference type="PROSITE" id="PS01149">
    <property type="entry name" value="PSI_RSU"/>
    <property type="match status" value="1"/>
</dbReference>
<proteinExistence type="inferred from homology"/>
<organism evidence="6 7">
    <name type="scientific">Fibrella aestuarina BUZ 2</name>
    <dbReference type="NCBI Taxonomy" id="1166018"/>
    <lineage>
        <taxon>Bacteria</taxon>
        <taxon>Pseudomonadati</taxon>
        <taxon>Bacteroidota</taxon>
        <taxon>Cytophagia</taxon>
        <taxon>Cytophagales</taxon>
        <taxon>Spirosomataceae</taxon>
        <taxon>Fibrella</taxon>
    </lineage>
</organism>
<dbReference type="EMBL" id="HE796683">
    <property type="protein sequence ID" value="CCH01739.1"/>
    <property type="molecule type" value="Genomic_DNA"/>
</dbReference>
<evidence type="ECO:0000256" key="3">
    <source>
        <dbReference type="RuleBase" id="RU003887"/>
    </source>
</evidence>